<gene>
    <name evidence="2" type="ORF">DLJ53_32205</name>
</gene>
<comment type="caution">
    <text evidence="2">The sequence shown here is derived from an EMBL/GenBank/DDBJ whole genome shotgun (WGS) entry which is preliminary data.</text>
</comment>
<evidence type="ECO:0000313" key="2">
    <source>
        <dbReference type="EMBL" id="RAH96573.1"/>
    </source>
</evidence>
<dbReference type="RefSeq" id="WP_111352442.1">
    <property type="nucleotide sequence ID" value="NZ_QHHQ01000012.1"/>
</dbReference>
<dbReference type="GO" id="GO:0016757">
    <property type="term" value="F:glycosyltransferase activity"/>
    <property type="evidence" value="ECO:0007669"/>
    <property type="project" value="InterPro"/>
</dbReference>
<dbReference type="Proteomes" id="UP000249590">
    <property type="component" value="Unassembled WGS sequence"/>
</dbReference>
<dbReference type="InterPro" id="IPR049625">
    <property type="entry name" value="Glyco_transf_61_cat"/>
</dbReference>
<feature type="domain" description="Glycosyltransferase 61 catalytic" evidence="1">
    <location>
        <begin position="224"/>
        <end position="419"/>
    </location>
</feature>
<keyword evidence="3" id="KW-1185">Reference proteome</keyword>
<dbReference type="EMBL" id="QHHQ01000012">
    <property type="protein sequence ID" value="RAH96573.1"/>
    <property type="molecule type" value="Genomic_DNA"/>
</dbReference>
<evidence type="ECO:0000259" key="1">
    <source>
        <dbReference type="Pfam" id="PF04577"/>
    </source>
</evidence>
<accession>A0A8B2NKU4</accession>
<protein>
    <recommendedName>
        <fullName evidence="1">Glycosyltransferase 61 catalytic domain-containing protein</fullName>
    </recommendedName>
</protein>
<evidence type="ECO:0000313" key="3">
    <source>
        <dbReference type="Proteomes" id="UP000249590"/>
    </source>
</evidence>
<proteinExistence type="predicted"/>
<dbReference type="OrthoDB" id="288504at2"/>
<organism evidence="2 3">
    <name type="scientific">Acuticoccus sediminis</name>
    <dbReference type="NCBI Taxonomy" id="2184697"/>
    <lineage>
        <taxon>Bacteria</taxon>
        <taxon>Pseudomonadati</taxon>
        <taxon>Pseudomonadota</taxon>
        <taxon>Alphaproteobacteria</taxon>
        <taxon>Hyphomicrobiales</taxon>
        <taxon>Amorphaceae</taxon>
        <taxon>Acuticoccus</taxon>
    </lineage>
</organism>
<reference evidence="2 3" key="1">
    <citation type="submission" date="2018-05" db="EMBL/GenBank/DDBJ databases">
        <title>Acuticoccus sediminis sp. nov., isolated from deep-sea sediment of Indian Ocean.</title>
        <authorList>
            <person name="Liu X."/>
            <person name="Lai Q."/>
            <person name="Du Y."/>
            <person name="Sun F."/>
            <person name="Zhang X."/>
            <person name="Wang S."/>
            <person name="Shao Z."/>
        </authorList>
    </citation>
    <scope>NUCLEOTIDE SEQUENCE [LARGE SCALE GENOMIC DNA]</scope>
    <source>
        <strain evidence="2 3">PTG4-2</strain>
    </source>
</reference>
<sequence>MNQPTDSAAANRAVPAADPIPEISAAEAETNLSAPERAFLDKLRLTAREGRPVPLLHLLQVKRALKAAYPLEEAFARYRALLELGPNVTLRRQRVESFSALSRRHAETVHVLHEGGEHVVLNPSPILGASAARVIEGPTRRVEVAAFRNAAAFARTSTIRLRNGTFIFDVQDGELDRMPVDSAFDPAVFHRDGETVFALDDRRRMNALTIPEAISLLGIDTVSFGHWMAEEFLKFLSIRSTVGIAGIPVLIDANMPRQHKQSIAAFLPANHPLIEVPRNMRVEAGRLWVATNWFYSPKILTTDVGIDANALVMPTKPIADILRAAFDELEAKVGLGRAAEGSGEGRRLFIARDAERHRAITNHEATAATLARHGYVETRPEALSFVEQFQLYRRADRIVAQTGSATNGVAMCRPGTRVCLLSHPAMPLQALWAQPLADIGLHVVALVGDFAAVDKVYEDKSTYRIDGTALDQLLTSELEMPA</sequence>
<dbReference type="AlphaFoldDB" id="A0A8B2NKU4"/>
<name>A0A8B2NKU4_9HYPH</name>
<dbReference type="Pfam" id="PF04577">
    <property type="entry name" value="Glyco_transf_61"/>
    <property type="match status" value="1"/>
</dbReference>